<dbReference type="GeneID" id="67021682"/>
<dbReference type="CDD" id="cd06223">
    <property type="entry name" value="PRTases_typeI"/>
    <property type="match status" value="1"/>
</dbReference>
<reference evidence="11" key="1">
    <citation type="submission" date="2021-05" db="EMBL/GenBank/DDBJ databases">
        <authorList>
            <person name="Stam R."/>
        </authorList>
    </citation>
    <scope>NUCLEOTIDE SEQUENCE</scope>
    <source>
        <strain evidence="11">CS162</strain>
    </source>
</reference>
<protein>
    <recommendedName>
        <fullName evidence="4">uracil phosphoribosyltransferase</fullName>
        <ecNumber evidence="4">2.4.2.9</ecNumber>
    </recommendedName>
</protein>
<dbReference type="InterPro" id="IPR000836">
    <property type="entry name" value="PRTase_dom"/>
</dbReference>
<accession>A0A8J2I7K8</accession>
<evidence type="ECO:0000256" key="7">
    <source>
        <dbReference type="ARBA" id="ARBA00022679"/>
    </source>
</evidence>
<evidence type="ECO:0000313" key="12">
    <source>
        <dbReference type="Proteomes" id="UP000676310"/>
    </source>
</evidence>
<dbReference type="FunFam" id="3.40.50.2020:FF:000049">
    <property type="entry name" value="Putative uracil phosphoribosyltransferase urg2"/>
    <property type="match status" value="1"/>
</dbReference>
<dbReference type="NCBIfam" id="NF001097">
    <property type="entry name" value="PRK00129.1"/>
    <property type="match status" value="1"/>
</dbReference>
<dbReference type="AlphaFoldDB" id="A0A8J2I7K8"/>
<organism evidence="11 12">
    <name type="scientific">Alternaria atra</name>
    <dbReference type="NCBI Taxonomy" id="119953"/>
    <lineage>
        <taxon>Eukaryota</taxon>
        <taxon>Fungi</taxon>
        <taxon>Dikarya</taxon>
        <taxon>Ascomycota</taxon>
        <taxon>Pezizomycotina</taxon>
        <taxon>Dothideomycetes</taxon>
        <taxon>Pleosporomycetidae</taxon>
        <taxon>Pleosporales</taxon>
        <taxon>Pleosporineae</taxon>
        <taxon>Pleosporaceae</taxon>
        <taxon>Alternaria</taxon>
        <taxon>Alternaria sect. Ulocladioides</taxon>
    </lineage>
</organism>
<dbReference type="Proteomes" id="UP000676310">
    <property type="component" value="Unassembled WGS sequence"/>
</dbReference>
<name>A0A8J2I7K8_9PLEO</name>
<evidence type="ECO:0000256" key="1">
    <source>
        <dbReference type="ARBA" id="ARBA00001946"/>
    </source>
</evidence>
<dbReference type="OrthoDB" id="10257085at2759"/>
<dbReference type="GO" id="GO:0004845">
    <property type="term" value="F:uracil phosphoribosyltransferase activity"/>
    <property type="evidence" value="ECO:0007669"/>
    <property type="project" value="UniProtKB-EC"/>
</dbReference>
<dbReference type="PANTHER" id="PTHR32315:SF4">
    <property type="entry name" value="URACIL PHOSPHORIBOSYLTRANSFERASE, CHLOROPLASTIC"/>
    <property type="match status" value="1"/>
</dbReference>
<keyword evidence="5" id="KW-0021">Allosteric enzyme</keyword>
<feature type="domain" description="Phosphoribosyltransferase" evidence="10">
    <location>
        <begin position="12"/>
        <end position="228"/>
    </location>
</feature>
<keyword evidence="12" id="KW-1185">Reference proteome</keyword>
<keyword evidence="9" id="KW-0342">GTP-binding</keyword>
<proteinExistence type="inferred from homology"/>
<evidence type="ECO:0000256" key="2">
    <source>
        <dbReference type="ARBA" id="ARBA00005180"/>
    </source>
</evidence>
<keyword evidence="6" id="KW-0328">Glycosyltransferase</keyword>
<evidence type="ECO:0000256" key="8">
    <source>
        <dbReference type="ARBA" id="ARBA00022741"/>
    </source>
</evidence>
<dbReference type="InterPro" id="IPR029057">
    <property type="entry name" value="PRTase-like"/>
</dbReference>
<evidence type="ECO:0000256" key="3">
    <source>
        <dbReference type="ARBA" id="ARBA00009516"/>
    </source>
</evidence>
<evidence type="ECO:0000256" key="4">
    <source>
        <dbReference type="ARBA" id="ARBA00011894"/>
    </source>
</evidence>
<comment type="pathway">
    <text evidence="2">Pyrimidine metabolism; UMP biosynthesis via salvage pathway; UMP from uracil: step 1/1.</text>
</comment>
<dbReference type="SUPFAM" id="SSF53271">
    <property type="entry name" value="PRTase-like"/>
    <property type="match status" value="1"/>
</dbReference>
<dbReference type="EMBL" id="CAJRGZ010000025">
    <property type="protein sequence ID" value="CAG5180833.1"/>
    <property type="molecule type" value="Genomic_DNA"/>
</dbReference>
<dbReference type="Gene3D" id="3.40.50.2020">
    <property type="match status" value="1"/>
</dbReference>
<evidence type="ECO:0000256" key="6">
    <source>
        <dbReference type="ARBA" id="ARBA00022676"/>
    </source>
</evidence>
<evidence type="ECO:0000256" key="9">
    <source>
        <dbReference type="ARBA" id="ARBA00023134"/>
    </source>
</evidence>
<evidence type="ECO:0000259" key="10">
    <source>
        <dbReference type="Pfam" id="PF14681"/>
    </source>
</evidence>
<evidence type="ECO:0000256" key="5">
    <source>
        <dbReference type="ARBA" id="ARBA00022533"/>
    </source>
</evidence>
<dbReference type="RefSeq" id="XP_043173028.1">
    <property type="nucleotide sequence ID" value="XM_043317093.1"/>
</dbReference>
<comment type="similarity">
    <text evidence="3">Belongs to the UPRTase family.</text>
</comment>
<dbReference type="GO" id="GO:0005525">
    <property type="term" value="F:GTP binding"/>
    <property type="evidence" value="ECO:0007669"/>
    <property type="project" value="UniProtKB-KW"/>
</dbReference>
<evidence type="ECO:0000313" key="11">
    <source>
        <dbReference type="EMBL" id="CAG5180833.1"/>
    </source>
</evidence>
<dbReference type="PANTHER" id="PTHR32315">
    <property type="entry name" value="ADENINE PHOSPHORIBOSYLTRANSFERASE"/>
    <property type="match status" value="1"/>
</dbReference>
<sequence length="403" mass="45243">MSAINLPKNAHVSTHPCLQAKLSQLRSASTGSKDAQTLVHELALMVGYEALAAGLKAQEAGTQDCIFPIADKSSLGYEYTATTTSPSPTSISLVPILRSGLSMVPALSSLLPSPVPIHHLGLYREKSTLQPVEYYNNLPYHTPHAAGSTKPQPELAIIVDPIIATGATAQAAIDTLKDWGVKRIIVVAILATEEGLHKACGEWEEGVEVWVGGCDKEVDEKGMIKPDYTTDEDTRTESSSQEDIDKYREFVLGHNKRFKIESSSQEDIDEYREFLLYDYGLRRYVLGGISKEYESRVVWECRGNAREGDIFVSLEPDPCNVVLRKCPGLGDLFEVVGWGNRMSETKWVDRSEKIERSDSMELTRSIYQRTRPVKEWMMKDEIWAKEEWRPDHAPGPRKRFRIR</sequence>
<keyword evidence="8" id="KW-0547">Nucleotide-binding</keyword>
<keyword evidence="7" id="KW-0808">Transferase</keyword>
<dbReference type="Pfam" id="PF14681">
    <property type="entry name" value="UPRTase"/>
    <property type="match status" value="1"/>
</dbReference>
<gene>
    <name evidence="11" type="ORF">ALTATR162_LOCUS9459</name>
</gene>
<comment type="cofactor">
    <cofactor evidence="1">
        <name>Mg(2+)</name>
        <dbReference type="ChEBI" id="CHEBI:18420"/>
    </cofactor>
</comment>
<dbReference type="EC" id="2.4.2.9" evidence="4"/>
<dbReference type="InterPro" id="IPR050054">
    <property type="entry name" value="UPRTase/APRTase"/>
</dbReference>
<comment type="caution">
    <text evidence="11">The sequence shown here is derived from an EMBL/GenBank/DDBJ whole genome shotgun (WGS) entry which is preliminary data.</text>
</comment>